<dbReference type="SUPFAM" id="SSF48726">
    <property type="entry name" value="Immunoglobulin"/>
    <property type="match status" value="1"/>
</dbReference>
<dbReference type="CDD" id="cd00063">
    <property type="entry name" value="FN3"/>
    <property type="match status" value="1"/>
</dbReference>
<organism evidence="3 4">
    <name type="scientific">Pangasianodon hypophthalmus</name>
    <name type="common">Striped catfish</name>
    <name type="synonym">Helicophagus hypophthalmus</name>
    <dbReference type="NCBI Taxonomy" id="310915"/>
    <lineage>
        <taxon>Eukaryota</taxon>
        <taxon>Metazoa</taxon>
        <taxon>Chordata</taxon>
        <taxon>Craniata</taxon>
        <taxon>Vertebrata</taxon>
        <taxon>Euteleostomi</taxon>
        <taxon>Actinopterygii</taxon>
        <taxon>Neopterygii</taxon>
        <taxon>Teleostei</taxon>
        <taxon>Ostariophysi</taxon>
        <taxon>Siluriformes</taxon>
        <taxon>Pangasiidae</taxon>
        <taxon>Pangasianodon</taxon>
    </lineage>
</organism>
<accession>A0A5N5PWK8</accession>
<comment type="caution">
    <text evidence="3">The sequence shown here is derived from an EMBL/GenBank/DDBJ whole genome shotgun (WGS) entry which is preliminary data.</text>
</comment>
<name>A0A5N5PWK8_PANHP</name>
<dbReference type="PANTHER" id="PTHR14340:SF13">
    <property type="entry name" value="TITIN"/>
    <property type="match status" value="1"/>
</dbReference>
<gene>
    <name evidence="3" type="ORF">PHYPO_G00103090</name>
</gene>
<dbReference type="InterPro" id="IPR036116">
    <property type="entry name" value="FN3_sf"/>
</dbReference>
<dbReference type="PROSITE" id="PS50853">
    <property type="entry name" value="FN3"/>
    <property type="match status" value="1"/>
</dbReference>
<protein>
    <recommendedName>
        <fullName evidence="2">Fibronectin type-III domain-containing protein</fullName>
    </recommendedName>
</protein>
<feature type="domain" description="Fibronectin type-III" evidence="2">
    <location>
        <begin position="1"/>
        <end position="39"/>
    </location>
</feature>
<keyword evidence="4" id="KW-1185">Reference proteome</keyword>
<dbReference type="InterPro" id="IPR013783">
    <property type="entry name" value="Ig-like_fold"/>
</dbReference>
<dbReference type="GO" id="GO:0008307">
    <property type="term" value="F:structural constituent of muscle"/>
    <property type="evidence" value="ECO:0007669"/>
    <property type="project" value="TreeGrafter"/>
</dbReference>
<keyword evidence="1" id="KW-0393">Immunoglobulin domain</keyword>
<evidence type="ECO:0000313" key="3">
    <source>
        <dbReference type="EMBL" id="KAB5584062.1"/>
    </source>
</evidence>
<dbReference type="InterPro" id="IPR036179">
    <property type="entry name" value="Ig-like_dom_sf"/>
</dbReference>
<dbReference type="Gene3D" id="2.60.40.10">
    <property type="entry name" value="Immunoglobulins"/>
    <property type="match status" value="2"/>
</dbReference>
<evidence type="ECO:0000313" key="4">
    <source>
        <dbReference type="Proteomes" id="UP000327468"/>
    </source>
</evidence>
<evidence type="ECO:0000256" key="1">
    <source>
        <dbReference type="ARBA" id="ARBA00023319"/>
    </source>
</evidence>
<dbReference type="PANTHER" id="PTHR14340">
    <property type="entry name" value="MICROFIBRIL-ASSOCIATED GLYCOPROTEIN 3"/>
    <property type="match status" value="1"/>
</dbReference>
<sequence length="107" mass="12070">MKNVSEGSEYEFRVSAINASGAGVPSHPSLMVCAKTPNMKPYFKDRADFMAVRAGNTVRIVVNYEASPLPEIRWSKNNELVSPWFKIVSTHHAQLKALRLRRVHHHG</sequence>
<dbReference type="Proteomes" id="UP000327468">
    <property type="component" value="Chromosome 2"/>
</dbReference>
<dbReference type="GO" id="GO:0031430">
    <property type="term" value="C:M band"/>
    <property type="evidence" value="ECO:0007669"/>
    <property type="project" value="TreeGrafter"/>
</dbReference>
<dbReference type="SUPFAM" id="SSF49265">
    <property type="entry name" value="Fibronectin type III"/>
    <property type="match status" value="1"/>
</dbReference>
<reference evidence="3 4" key="1">
    <citation type="submission" date="2019-06" db="EMBL/GenBank/DDBJ databases">
        <title>A chromosome-scale genome assembly of the striped catfish, Pangasianodon hypophthalmus.</title>
        <authorList>
            <person name="Wen M."/>
            <person name="Zahm M."/>
            <person name="Roques C."/>
            <person name="Cabau C."/>
            <person name="Klopp C."/>
            <person name="Donnadieu C."/>
            <person name="Jouanno E."/>
            <person name="Avarre J.-C."/>
            <person name="Campet M."/>
            <person name="Ha T.T.T."/>
            <person name="Dugue R."/>
            <person name="Lampietro C."/>
            <person name="Louis A."/>
            <person name="Herpin A."/>
            <person name="Echchiki A."/>
            <person name="Berthelot C."/>
            <person name="Parey E."/>
            <person name="Roest-Crollius H."/>
            <person name="Braasch I."/>
            <person name="Postlethwait J."/>
            <person name="Bobe J."/>
            <person name="Montfort J."/>
            <person name="Bouchez O."/>
            <person name="Begum T."/>
            <person name="Schartl M."/>
            <person name="Guiguen Y."/>
        </authorList>
    </citation>
    <scope>NUCLEOTIDE SEQUENCE [LARGE SCALE GENOMIC DNA]</scope>
    <source>
        <strain evidence="3 4">Indonesia</strain>
        <tissue evidence="3">Blood</tissue>
    </source>
</reference>
<proteinExistence type="predicted"/>
<dbReference type="InterPro" id="IPR003961">
    <property type="entry name" value="FN3_dom"/>
</dbReference>
<dbReference type="AlphaFoldDB" id="A0A5N5PWK8"/>
<dbReference type="GO" id="GO:0045214">
    <property type="term" value="P:sarcomere organization"/>
    <property type="evidence" value="ECO:0007669"/>
    <property type="project" value="TreeGrafter"/>
</dbReference>
<evidence type="ECO:0000259" key="2">
    <source>
        <dbReference type="PROSITE" id="PS50853"/>
    </source>
</evidence>
<dbReference type="EMBL" id="VFJC01000003">
    <property type="protein sequence ID" value="KAB5584062.1"/>
    <property type="molecule type" value="Genomic_DNA"/>
</dbReference>
<dbReference type="GO" id="GO:0048738">
    <property type="term" value="P:cardiac muscle tissue development"/>
    <property type="evidence" value="ECO:0007669"/>
    <property type="project" value="TreeGrafter"/>
</dbReference>